<protein>
    <recommendedName>
        <fullName evidence="3">S-methyl-5-thioribose kinase</fullName>
        <ecNumber evidence="3">2.7.1.100</ecNumber>
    </recommendedName>
</protein>
<dbReference type="InterPro" id="IPR009212">
    <property type="entry name" value="Methylthioribose_kinase"/>
</dbReference>
<dbReference type="NCBIfam" id="TIGR01767">
    <property type="entry name" value="MTRK"/>
    <property type="match status" value="1"/>
</dbReference>
<keyword evidence="6 9" id="KW-0418">Kinase</keyword>
<dbReference type="EC" id="2.7.1.100" evidence="3"/>
<organism evidence="9 10">
    <name type="scientific">Parasedimentitalea huanghaiensis</name>
    <dbReference type="NCBI Taxonomy" id="2682100"/>
    <lineage>
        <taxon>Bacteria</taxon>
        <taxon>Pseudomonadati</taxon>
        <taxon>Pseudomonadota</taxon>
        <taxon>Alphaproteobacteria</taxon>
        <taxon>Rhodobacterales</taxon>
        <taxon>Paracoccaceae</taxon>
        <taxon>Parasedimentitalea</taxon>
    </lineage>
</organism>
<dbReference type="InterPro" id="IPR011009">
    <property type="entry name" value="Kinase-like_dom_sf"/>
</dbReference>
<dbReference type="EMBL" id="WQLV01000001">
    <property type="protein sequence ID" value="MVO14593.1"/>
    <property type="molecule type" value="Genomic_DNA"/>
</dbReference>
<keyword evidence="7" id="KW-0067">ATP-binding</keyword>
<dbReference type="PANTHER" id="PTHR34273:SF2">
    <property type="entry name" value="METHYLTHIORIBOSE KINASE"/>
    <property type="match status" value="1"/>
</dbReference>
<dbReference type="GO" id="GO:0046522">
    <property type="term" value="F:S-methyl-5-thioribose kinase activity"/>
    <property type="evidence" value="ECO:0007669"/>
    <property type="project" value="UniProtKB-EC"/>
</dbReference>
<feature type="domain" description="Aminoglycoside phosphotransferase" evidence="8">
    <location>
        <begin position="38"/>
        <end position="272"/>
    </location>
</feature>
<evidence type="ECO:0000259" key="8">
    <source>
        <dbReference type="Pfam" id="PF01636"/>
    </source>
</evidence>
<evidence type="ECO:0000256" key="7">
    <source>
        <dbReference type="ARBA" id="ARBA00022840"/>
    </source>
</evidence>
<evidence type="ECO:0000256" key="6">
    <source>
        <dbReference type="ARBA" id="ARBA00022777"/>
    </source>
</evidence>
<dbReference type="PIRSF" id="PIRSF031134">
    <property type="entry name" value="MTRK"/>
    <property type="match status" value="1"/>
</dbReference>
<dbReference type="Gene3D" id="3.90.1200.10">
    <property type="match status" value="1"/>
</dbReference>
<evidence type="ECO:0000313" key="10">
    <source>
        <dbReference type="Proteomes" id="UP000478892"/>
    </source>
</evidence>
<gene>
    <name evidence="9" type="ORF">GO984_02115</name>
</gene>
<keyword evidence="10" id="KW-1185">Reference proteome</keyword>
<evidence type="ECO:0000256" key="3">
    <source>
        <dbReference type="ARBA" id="ARBA00012128"/>
    </source>
</evidence>
<dbReference type="GO" id="GO:0005524">
    <property type="term" value="F:ATP binding"/>
    <property type="evidence" value="ECO:0007669"/>
    <property type="project" value="UniProtKB-KW"/>
</dbReference>
<dbReference type="AlphaFoldDB" id="A0A6L6W9V9"/>
<dbReference type="Gene3D" id="3.30.200.20">
    <property type="entry name" value="Phosphorylase Kinase, domain 1"/>
    <property type="match status" value="1"/>
</dbReference>
<keyword evidence="4 9" id="KW-0808">Transferase</keyword>
<comment type="caution">
    <text evidence="9">The sequence shown here is derived from an EMBL/GenBank/DDBJ whole genome shotgun (WGS) entry which is preliminary data.</text>
</comment>
<dbReference type="GO" id="GO:0009086">
    <property type="term" value="P:methionine biosynthetic process"/>
    <property type="evidence" value="ECO:0007669"/>
    <property type="project" value="InterPro"/>
</dbReference>
<proteinExistence type="inferred from homology"/>
<comment type="subunit">
    <text evidence="2">Homodimer.</text>
</comment>
<evidence type="ECO:0000256" key="4">
    <source>
        <dbReference type="ARBA" id="ARBA00022679"/>
    </source>
</evidence>
<reference evidence="9 10" key="1">
    <citation type="submission" date="2019-12" db="EMBL/GenBank/DDBJ databases">
        <authorList>
            <person name="Zhang Y.-J."/>
        </authorList>
    </citation>
    <scope>NUCLEOTIDE SEQUENCE [LARGE SCALE GENOMIC DNA]</scope>
    <source>
        <strain evidence="9 10">CY05</strain>
    </source>
</reference>
<accession>A0A6L6W9V9</accession>
<keyword evidence="5" id="KW-0547">Nucleotide-binding</keyword>
<sequence>MLQTTAYKALTSDTLSTRLGELTSLTSRVGTETKDWKIQEVGDGNLNLVFIVEGSKGSAIVKQALPYVRLVGDSWPLPLYRAYYEHEALVRQAARNPGTVPEIYHFDNDQALIVMEFLSPHTILRHKLIAGERVQGLATFLGTFCARTAFRGSELSMKSSDKKTDVSLFAGNIEIPAITEALVFSDPYFNAERNHHTPELGNVVNELRHDVELKTRVQELFMSFASNTETMVHGDLHSGSVMSTATDSMVIDPEFAQYGPMSFDLGMLIANFLMAYFSQPGHRSEDTLDEYQEWILAIISESLVTFEDEFTTLWNSERTGMLYPATLFEDQGHSSQPALQSLLNRIRTEAMGYCGIEMHRRTLSLAHNADFEEIKDSAVRASLEARNLMMGRELILTSDKILDAGTLVALARQYNKGDFL</sequence>
<comment type="similarity">
    <text evidence="1">Belongs to the methylthioribose kinase family.</text>
</comment>
<dbReference type="Proteomes" id="UP000478892">
    <property type="component" value="Unassembled WGS sequence"/>
</dbReference>
<evidence type="ECO:0000256" key="2">
    <source>
        <dbReference type="ARBA" id="ARBA00011738"/>
    </source>
</evidence>
<evidence type="ECO:0000256" key="5">
    <source>
        <dbReference type="ARBA" id="ARBA00022741"/>
    </source>
</evidence>
<name>A0A6L6W9V9_9RHOB</name>
<dbReference type="InterPro" id="IPR002575">
    <property type="entry name" value="Aminoglycoside_PTrfase"/>
</dbReference>
<dbReference type="PANTHER" id="PTHR34273">
    <property type="entry name" value="METHYLTHIORIBOSE KINASE"/>
    <property type="match status" value="1"/>
</dbReference>
<evidence type="ECO:0000313" key="9">
    <source>
        <dbReference type="EMBL" id="MVO14593.1"/>
    </source>
</evidence>
<dbReference type="SUPFAM" id="SSF56112">
    <property type="entry name" value="Protein kinase-like (PK-like)"/>
    <property type="match status" value="1"/>
</dbReference>
<dbReference type="Pfam" id="PF01636">
    <property type="entry name" value="APH"/>
    <property type="match status" value="1"/>
</dbReference>
<dbReference type="RefSeq" id="WP_157020913.1">
    <property type="nucleotide sequence ID" value="NZ_WQLV01000001.1"/>
</dbReference>
<evidence type="ECO:0000256" key="1">
    <source>
        <dbReference type="ARBA" id="ARBA00010165"/>
    </source>
</evidence>